<name>A0A0K1PIT0_9BACT</name>
<gene>
    <name evidence="1" type="ORF">AKJ09_00117</name>
</gene>
<protein>
    <recommendedName>
        <fullName evidence="3">Type IV fimbrial biogenesis protein PilY1</fullName>
    </recommendedName>
</protein>
<reference evidence="1 2" key="1">
    <citation type="submission" date="2015-08" db="EMBL/GenBank/DDBJ databases">
        <authorList>
            <person name="Babu N.S."/>
            <person name="Beckwith C.J."/>
            <person name="Beseler K.G."/>
            <person name="Brison A."/>
            <person name="Carone J.V."/>
            <person name="Caskin T.P."/>
            <person name="Diamond M."/>
            <person name="Durham M.E."/>
            <person name="Foxe J.M."/>
            <person name="Go M."/>
            <person name="Henderson B.A."/>
            <person name="Jones I.B."/>
            <person name="McGettigan J.A."/>
            <person name="Micheletti S.J."/>
            <person name="Nasrallah M.E."/>
            <person name="Ortiz D."/>
            <person name="Piller C.R."/>
            <person name="Privatt S.R."/>
            <person name="Schneider S.L."/>
            <person name="Sharp S."/>
            <person name="Smith T.C."/>
            <person name="Stanton J.D."/>
            <person name="Ullery H.E."/>
            <person name="Wilson R.J."/>
            <person name="Serrano M.G."/>
            <person name="Buck G."/>
            <person name="Lee V."/>
            <person name="Wang Y."/>
            <person name="Carvalho R."/>
            <person name="Voegtly L."/>
            <person name="Shi R."/>
            <person name="Duckworth R."/>
            <person name="Johnson A."/>
            <person name="Loviza R."/>
            <person name="Walstead R."/>
            <person name="Shah Z."/>
            <person name="Kiflezghi M."/>
            <person name="Wade K."/>
            <person name="Ball S.L."/>
            <person name="Bradley K.W."/>
            <person name="Asai D.J."/>
            <person name="Bowman C.A."/>
            <person name="Russell D.A."/>
            <person name="Pope W.H."/>
            <person name="Jacobs-Sera D."/>
            <person name="Hendrix R.W."/>
            <person name="Hatfull G.F."/>
        </authorList>
    </citation>
    <scope>NUCLEOTIDE SEQUENCE [LARGE SCALE GENOMIC DNA]</scope>
    <source>
        <strain evidence="1 2">DSM 27648</strain>
    </source>
</reference>
<evidence type="ECO:0008006" key="3">
    <source>
        <dbReference type="Google" id="ProtNLM"/>
    </source>
</evidence>
<dbReference type="KEGG" id="llu:AKJ09_00117"/>
<dbReference type="STRING" id="1391654.AKJ09_00117"/>
<sequence>MSLEGDVLRWDGMQWSIHQHLTSEGGIFSIFGVGPTDIWIPTDAGLMHGTGTSSASLVFAPVTLPGDETSPIKSVWGVGPNDLWAAGGNELWDVPSAVGRVVHFTGPVENGGGGWLVDDTFPSDSVEVLAAWGSPTSGLWIYGSKMLDFDLVGVAMRRLPGATGWTSVDVPPDPTTPRLAGPHYFLAGALSSDDSVWLSGAAGAESVPVFYHGTKSAAGNGKFDWAYTKRYEWDRPVVGFWGLGVNDTWSVGQAGLVAHWDGTAWKQAVTRVTELPVANMFWAAHGVSKDDFWVVGDQIALHRTNAGKP</sequence>
<dbReference type="Proteomes" id="UP000064967">
    <property type="component" value="Chromosome"/>
</dbReference>
<accession>A0A0K1PIT0</accession>
<dbReference type="AlphaFoldDB" id="A0A0K1PIT0"/>
<evidence type="ECO:0000313" key="2">
    <source>
        <dbReference type="Proteomes" id="UP000064967"/>
    </source>
</evidence>
<evidence type="ECO:0000313" key="1">
    <source>
        <dbReference type="EMBL" id="AKU93453.1"/>
    </source>
</evidence>
<dbReference type="EMBL" id="CP012333">
    <property type="protein sequence ID" value="AKU93453.1"/>
    <property type="molecule type" value="Genomic_DNA"/>
</dbReference>
<proteinExistence type="predicted"/>
<keyword evidence="2" id="KW-1185">Reference proteome</keyword>
<organism evidence="1 2">
    <name type="scientific">Labilithrix luteola</name>
    <dbReference type="NCBI Taxonomy" id="1391654"/>
    <lineage>
        <taxon>Bacteria</taxon>
        <taxon>Pseudomonadati</taxon>
        <taxon>Myxococcota</taxon>
        <taxon>Polyangia</taxon>
        <taxon>Polyangiales</taxon>
        <taxon>Labilitrichaceae</taxon>
        <taxon>Labilithrix</taxon>
    </lineage>
</organism>